<evidence type="ECO:0000313" key="2">
    <source>
        <dbReference type="EMBL" id="PJE68975.1"/>
    </source>
</evidence>
<comment type="caution">
    <text evidence="2">The sequence shown here is derived from an EMBL/GenBank/DDBJ whole genome shotgun (WGS) entry which is preliminary data.</text>
</comment>
<keyword evidence="2" id="KW-0808">Transferase</keyword>
<dbReference type="PANTHER" id="PTHR43685">
    <property type="entry name" value="GLYCOSYLTRANSFERASE"/>
    <property type="match status" value="1"/>
</dbReference>
<proteinExistence type="predicted"/>
<accession>A0A2M8L557</accession>
<dbReference type="EMBL" id="PFEL01000085">
    <property type="protein sequence ID" value="PJE68975.1"/>
    <property type="molecule type" value="Genomic_DNA"/>
</dbReference>
<name>A0A2M8L557_9BACT</name>
<dbReference type="InterPro" id="IPR029044">
    <property type="entry name" value="Nucleotide-diphossugar_trans"/>
</dbReference>
<dbReference type="CDD" id="cd00761">
    <property type="entry name" value="Glyco_tranf_GTA_type"/>
    <property type="match status" value="1"/>
</dbReference>
<dbReference type="SUPFAM" id="SSF53448">
    <property type="entry name" value="Nucleotide-diphospho-sugar transferases"/>
    <property type="match status" value="1"/>
</dbReference>
<organism evidence="2 3">
    <name type="scientific">Candidatus Shapirobacteria bacterium CG10_big_fil_rev_8_21_14_0_10_38_14</name>
    <dbReference type="NCBI Taxonomy" id="1974483"/>
    <lineage>
        <taxon>Bacteria</taxon>
        <taxon>Candidatus Shapironibacteriota</taxon>
    </lineage>
</organism>
<dbReference type="PANTHER" id="PTHR43685:SF3">
    <property type="entry name" value="SLR2126 PROTEIN"/>
    <property type="match status" value="1"/>
</dbReference>
<dbReference type="GO" id="GO:0016740">
    <property type="term" value="F:transferase activity"/>
    <property type="evidence" value="ECO:0007669"/>
    <property type="project" value="UniProtKB-KW"/>
</dbReference>
<dbReference type="Gene3D" id="3.90.550.10">
    <property type="entry name" value="Spore Coat Polysaccharide Biosynthesis Protein SpsA, Chain A"/>
    <property type="match status" value="1"/>
</dbReference>
<feature type="non-terminal residue" evidence="2">
    <location>
        <position position="154"/>
    </location>
</feature>
<dbReference type="InterPro" id="IPR050834">
    <property type="entry name" value="Glycosyltransf_2"/>
</dbReference>
<evidence type="ECO:0000313" key="3">
    <source>
        <dbReference type="Proteomes" id="UP000229500"/>
    </source>
</evidence>
<feature type="domain" description="Glycosyltransferase 2-like" evidence="1">
    <location>
        <begin position="7"/>
        <end position="130"/>
    </location>
</feature>
<protein>
    <submittedName>
        <fullName evidence="2">Glycosyl transferase</fullName>
    </submittedName>
</protein>
<dbReference type="Pfam" id="PF00535">
    <property type="entry name" value="Glycos_transf_2"/>
    <property type="match status" value="1"/>
</dbReference>
<dbReference type="InterPro" id="IPR001173">
    <property type="entry name" value="Glyco_trans_2-like"/>
</dbReference>
<gene>
    <name evidence="2" type="ORF">COU96_02305</name>
</gene>
<dbReference type="Proteomes" id="UP000229500">
    <property type="component" value="Unassembled WGS sequence"/>
</dbReference>
<dbReference type="AlphaFoldDB" id="A0A2M8L557"/>
<evidence type="ECO:0000259" key="1">
    <source>
        <dbReference type="Pfam" id="PF00535"/>
    </source>
</evidence>
<reference evidence="3" key="1">
    <citation type="submission" date="2017-09" db="EMBL/GenBank/DDBJ databases">
        <title>Depth-based differentiation of microbial function through sediment-hosted aquifers and enrichment of novel symbionts in the deep terrestrial subsurface.</title>
        <authorList>
            <person name="Probst A.J."/>
            <person name="Ladd B."/>
            <person name="Jarett J.K."/>
            <person name="Geller-Mcgrath D.E."/>
            <person name="Sieber C.M.K."/>
            <person name="Emerson J.B."/>
            <person name="Anantharaman K."/>
            <person name="Thomas B.C."/>
            <person name="Malmstrom R."/>
            <person name="Stieglmeier M."/>
            <person name="Klingl A."/>
            <person name="Woyke T."/>
            <person name="Ryan C.M."/>
            <person name="Banfield J.F."/>
        </authorList>
    </citation>
    <scope>NUCLEOTIDE SEQUENCE [LARGE SCALE GENOMIC DNA]</scope>
</reference>
<sequence>MKKPLVSIIIPIKEINDYLRKETIPALLKQTVLNFEIILLPDKPSKEKSGTRRTKIIPTWPKTGPADKRDLGAKIAKGEILAFLDDDSYPTKNWLKNALQIFQKNKNIAGVCGPALTPIKDNLRQKASGYVWSTWFGSGGAGNYRCAAKPQREV</sequence>